<evidence type="ECO:0000256" key="2">
    <source>
        <dbReference type="RuleBase" id="RU362119"/>
    </source>
</evidence>
<dbReference type="GO" id="GO:0008253">
    <property type="term" value="F:5'-nucleotidase activity"/>
    <property type="evidence" value="ECO:0007669"/>
    <property type="project" value="TreeGrafter"/>
</dbReference>
<feature type="domain" description="5'-Nucleotidase C-terminal" evidence="4">
    <location>
        <begin position="363"/>
        <end position="523"/>
    </location>
</feature>
<evidence type="ECO:0000313" key="6">
    <source>
        <dbReference type="Proteomes" id="UP000292003"/>
    </source>
</evidence>
<dbReference type="SUPFAM" id="SSF55816">
    <property type="entry name" value="5'-nucleotidase (syn. UDP-sugar hydrolase), C-terminal domain"/>
    <property type="match status" value="1"/>
</dbReference>
<dbReference type="GO" id="GO:0030288">
    <property type="term" value="C:outer membrane-bounded periplasmic space"/>
    <property type="evidence" value="ECO:0007669"/>
    <property type="project" value="TreeGrafter"/>
</dbReference>
<evidence type="ECO:0000313" key="5">
    <source>
        <dbReference type="EMBL" id="RZQ65458.1"/>
    </source>
</evidence>
<gene>
    <name evidence="5" type="ORF">EWH70_04515</name>
</gene>
<dbReference type="EMBL" id="SFCC01000002">
    <property type="protein sequence ID" value="RZQ65458.1"/>
    <property type="molecule type" value="Genomic_DNA"/>
</dbReference>
<feature type="domain" description="Calcineurin-like phosphoesterase" evidence="3">
    <location>
        <begin position="35"/>
        <end position="282"/>
    </location>
</feature>
<dbReference type="RefSeq" id="WP_130474244.1">
    <property type="nucleotide sequence ID" value="NZ_SFCC01000002.1"/>
</dbReference>
<reference evidence="5 6" key="1">
    <citation type="submission" date="2019-02" db="EMBL/GenBank/DDBJ databases">
        <title>Draft genome sequence of Amycolatopsis sp. 8-3EHSu isolated from roots of Suaeda maritima.</title>
        <authorList>
            <person name="Duangmal K."/>
            <person name="Chantavorakit T."/>
        </authorList>
    </citation>
    <scope>NUCLEOTIDE SEQUENCE [LARGE SCALE GENOMIC DNA]</scope>
    <source>
        <strain evidence="5 6">8-3EHSu</strain>
    </source>
</reference>
<dbReference type="SUPFAM" id="SSF56300">
    <property type="entry name" value="Metallo-dependent phosphatases"/>
    <property type="match status" value="1"/>
</dbReference>
<dbReference type="InterPro" id="IPR029052">
    <property type="entry name" value="Metallo-depent_PP-like"/>
</dbReference>
<dbReference type="GO" id="GO:0009166">
    <property type="term" value="P:nucleotide catabolic process"/>
    <property type="evidence" value="ECO:0007669"/>
    <property type="project" value="InterPro"/>
</dbReference>
<dbReference type="AlphaFoldDB" id="A0A4Q7JE19"/>
<dbReference type="InterPro" id="IPR006179">
    <property type="entry name" value="5_nucleotidase/apyrase"/>
</dbReference>
<sequence length="560" mass="58302">MPSLLRRTAVVGLAVAAGLGLSVTGASAESTVDVRLIAFNDLHGNLEPPSGSSGRVTLPDGKTVDAGGAAYLATHVKRLRSEVRDSMVLSAGDNIGASPVISALFHDEPTMELLNSLGVKASVVGNHEFDEGYAELKRMQFGGCHPADGCQFRDRYRGARFPFLGANVTFDNGLPAVLPFSIELSGGVPIGIIGVTLKDLPSVVTPEAIKGLKFGDEVAAIDRTANLLDRLGVKAQVVLLHQGDNTEGGGPDDCRTTPGPASEIARKASPKVDVIFTGHSHQQYNCVVPDPGGKPRTMIQGASFGRLLPVVDLKVDRRSRDVVREKSKAHNEIVTRTVPADAGVTKLIEDAKVKAAPIANRKIGAITADLPRAAAPSGESPLGDVIADAQLEATKGNGAQVAITNPGGIRADLTFASSPAGEGDGVVTYGEAFTVQPFGNIMQTVTLTGANLKAVLEQQWQGASPRILQVSSTLKYSYSTSAPAGSKVRDLTIEGKPVEDAAQYRVSVNNFLAAGGDGFTEFTKGTNLTGGPVDLDALIAYFAAHPTVAPPPADRITVVG</sequence>
<dbReference type="Pfam" id="PF00149">
    <property type="entry name" value="Metallophos"/>
    <property type="match status" value="1"/>
</dbReference>
<evidence type="ECO:0000259" key="3">
    <source>
        <dbReference type="Pfam" id="PF00149"/>
    </source>
</evidence>
<dbReference type="InterPro" id="IPR008334">
    <property type="entry name" value="5'-Nucleotdase_C"/>
</dbReference>
<dbReference type="Gene3D" id="3.60.21.10">
    <property type="match status" value="1"/>
</dbReference>
<evidence type="ECO:0000259" key="4">
    <source>
        <dbReference type="Pfam" id="PF02872"/>
    </source>
</evidence>
<keyword evidence="1 2" id="KW-0732">Signal</keyword>
<keyword evidence="2" id="KW-0378">Hydrolase</keyword>
<dbReference type="Pfam" id="PF02872">
    <property type="entry name" value="5_nucleotid_C"/>
    <property type="match status" value="1"/>
</dbReference>
<dbReference type="Proteomes" id="UP000292003">
    <property type="component" value="Unassembled WGS sequence"/>
</dbReference>
<comment type="similarity">
    <text evidence="2">Belongs to the 5'-nucleotidase family.</text>
</comment>
<keyword evidence="6" id="KW-1185">Reference proteome</keyword>
<comment type="caution">
    <text evidence="5">The sequence shown here is derived from an EMBL/GenBank/DDBJ whole genome shotgun (WGS) entry which is preliminary data.</text>
</comment>
<keyword evidence="2" id="KW-0547">Nucleotide-binding</keyword>
<protein>
    <submittedName>
        <fullName evidence="5">Bifunctional metallophosphatase/5'-nucleotidase</fullName>
    </submittedName>
</protein>
<name>A0A4Q7JE19_9PSEU</name>
<proteinExistence type="inferred from homology"/>
<dbReference type="OrthoDB" id="1016457at2"/>
<organism evidence="5 6">
    <name type="scientific">Amycolatopsis suaedae</name>
    <dbReference type="NCBI Taxonomy" id="2510978"/>
    <lineage>
        <taxon>Bacteria</taxon>
        <taxon>Bacillati</taxon>
        <taxon>Actinomycetota</taxon>
        <taxon>Actinomycetes</taxon>
        <taxon>Pseudonocardiales</taxon>
        <taxon>Pseudonocardiaceae</taxon>
        <taxon>Amycolatopsis</taxon>
    </lineage>
</organism>
<dbReference type="Gene3D" id="3.90.780.10">
    <property type="entry name" value="5'-Nucleotidase, C-terminal domain"/>
    <property type="match status" value="1"/>
</dbReference>
<feature type="signal peptide" evidence="2">
    <location>
        <begin position="1"/>
        <end position="28"/>
    </location>
</feature>
<dbReference type="InterPro" id="IPR036907">
    <property type="entry name" value="5'-Nucleotdase_C_sf"/>
</dbReference>
<dbReference type="GO" id="GO:0008768">
    <property type="term" value="F:UDP-sugar diphosphatase activity"/>
    <property type="evidence" value="ECO:0007669"/>
    <property type="project" value="TreeGrafter"/>
</dbReference>
<dbReference type="GO" id="GO:0000166">
    <property type="term" value="F:nucleotide binding"/>
    <property type="evidence" value="ECO:0007669"/>
    <property type="project" value="UniProtKB-KW"/>
</dbReference>
<dbReference type="PRINTS" id="PR01607">
    <property type="entry name" value="APYRASEFAMLY"/>
</dbReference>
<dbReference type="InterPro" id="IPR004843">
    <property type="entry name" value="Calcineurin-like_PHP"/>
</dbReference>
<evidence type="ECO:0000256" key="1">
    <source>
        <dbReference type="ARBA" id="ARBA00022729"/>
    </source>
</evidence>
<dbReference type="PANTHER" id="PTHR11575:SF24">
    <property type="entry name" value="5'-NUCLEOTIDASE"/>
    <property type="match status" value="1"/>
</dbReference>
<feature type="chain" id="PRO_5021037240" evidence="2">
    <location>
        <begin position="29"/>
        <end position="560"/>
    </location>
</feature>
<dbReference type="PANTHER" id="PTHR11575">
    <property type="entry name" value="5'-NUCLEOTIDASE-RELATED"/>
    <property type="match status" value="1"/>
</dbReference>
<accession>A0A4Q7JE19</accession>